<feature type="compositionally biased region" description="Low complexity" evidence="1">
    <location>
        <begin position="594"/>
        <end position="608"/>
    </location>
</feature>
<feature type="transmembrane region" description="Helical" evidence="2">
    <location>
        <begin position="28"/>
        <end position="49"/>
    </location>
</feature>
<feature type="region of interest" description="Disordered" evidence="1">
    <location>
        <begin position="492"/>
        <end position="626"/>
    </location>
</feature>
<dbReference type="EMBL" id="BSRI01000001">
    <property type="protein sequence ID" value="GLV54669.1"/>
    <property type="molecule type" value="Genomic_DNA"/>
</dbReference>
<name>A0ABQ6FLU6_9CHLR</name>
<keyword evidence="2" id="KW-0812">Transmembrane</keyword>
<comment type="caution">
    <text evidence="3">The sequence shown here is derived from an EMBL/GenBank/DDBJ whole genome shotgun (WGS) entry which is preliminary data.</text>
</comment>
<dbReference type="Proteomes" id="UP001344906">
    <property type="component" value="Unassembled WGS sequence"/>
</dbReference>
<keyword evidence="2" id="KW-0472">Membrane</keyword>
<feature type="compositionally biased region" description="Low complexity" evidence="1">
    <location>
        <begin position="539"/>
        <end position="584"/>
    </location>
</feature>
<evidence type="ECO:0000256" key="1">
    <source>
        <dbReference type="SAM" id="MobiDB-lite"/>
    </source>
</evidence>
<accession>A0ABQ6FLU6</accession>
<reference evidence="3 4" key="1">
    <citation type="submission" date="2023-02" db="EMBL/GenBank/DDBJ databases">
        <title>Dictyobacter halimunensis sp. nov., a new member of the class Ktedonobacteria from forest soil in a geothermal area.</title>
        <authorList>
            <person name="Rachmania M.K."/>
            <person name="Ningsih F."/>
            <person name="Sakai Y."/>
            <person name="Yabe S."/>
            <person name="Yokota A."/>
            <person name="Sjamsuridzal W."/>
        </authorList>
    </citation>
    <scope>NUCLEOTIDE SEQUENCE [LARGE SCALE GENOMIC DNA]</scope>
    <source>
        <strain evidence="3 4">S3.2.2.5</strain>
    </source>
</reference>
<feature type="compositionally biased region" description="Pro residues" evidence="1">
    <location>
        <begin position="508"/>
        <end position="538"/>
    </location>
</feature>
<keyword evidence="2" id="KW-1133">Transmembrane helix</keyword>
<sequence length="626" mass="66028">MQTPTKPKRSVGPDTLLKRKHQKRFSPLMLIGISVPLLVIIVAGIIFVVPRINSHAADANANCSLIVPPNPLSAQGLATPYQLVATDPNAGPCNEANVGQAAFVQGAIIDPATGQISLYNPLVVDKGTQPAVKPTAPTLPAHAVVGLWFGFNGDNLTLQNNNRSLAMGRCTNGADNSIFGQFAYCNAKEFFAVANFAIRRGQLKVPALGMAADGMTCPTLRDFSVIDMDQSDNVTTTYLVTNNGIAQNTAANAAALQNAQAQTNASDNRLLDVALDGALNCQPWMAPDLADNGKMEPSLPLNELQAAAHPPTPMAVVPLGDPMTLNNGNRDQNKTNQYRLGVDQNPINRADNGSTTTYCQNYLNIAPARIQLDAQFTKNRASPDPAAANSLFTFLAQRFNQAFGDQGLNCTKLLNKQSPIQLTTDGNGIVTDATFNLGNGNNGGGNGGNNGGNAAAPNCSVNGTVINGCTGTTTINNQTCQVSFDKATNQVNINCGGNQTPPGQNQPTPVPPTQQTPVPQGQPTPTPQVQPTPVPPTQQTPTPQGQPTPTAQNPQPQSQQQSSTTQAMQVQNQQVPTNTTVQTQSLQIPANPSNQTQTQQQTITNTTQVSAEGTTTTSHKQMLKIN</sequence>
<keyword evidence="4" id="KW-1185">Reference proteome</keyword>
<evidence type="ECO:0000313" key="3">
    <source>
        <dbReference type="EMBL" id="GLV54669.1"/>
    </source>
</evidence>
<organism evidence="3 4">
    <name type="scientific">Dictyobacter halimunensis</name>
    <dbReference type="NCBI Taxonomy" id="3026934"/>
    <lineage>
        <taxon>Bacteria</taxon>
        <taxon>Bacillati</taxon>
        <taxon>Chloroflexota</taxon>
        <taxon>Ktedonobacteria</taxon>
        <taxon>Ktedonobacterales</taxon>
        <taxon>Dictyobacteraceae</taxon>
        <taxon>Dictyobacter</taxon>
    </lineage>
</organism>
<feature type="compositionally biased region" description="Polar residues" evidence="1">
    <location>
        <begin position="609"/>
        <end position="620"/>
    </location>
</feature>
<proteinExistence type="predicted"/>
<feature type="compositionally biased region" description="Low complexity" evidence="1">
    <location>
        <begin position="498"/>
        <end position="507"/>
    </location>
</feature>
<gene>
    <name evidence="3" type="ORF">KDH_15160</name>
</gene>
<evidence type="ECO:0000256" key="2">
    <source>
        <dbReference type="SAM" id="Phobius"/>
    </source>
</evidence>
<evidence type="ECO:0000313" key="4">
    <source>
        <dbReference type="Proteomes" id="UP001344906"/>
    </source>
</evidence>
<protein>
    <submittedName>
        <fullName evidence="3">Uncharacterized protein</fullName>
    </submittedName>
</protein>
<dbReference type="RefSeq" id="WP_338248387.1">
    <property type="nucleotide sequence ID" value="NZ_BSRI01000001.1"/>
</dbReference>